<keyword evidence="1" id="KW-0812">Transmembrane</keyword>
<comment type="caution">
    <text evidence="2">The sequence shown here is derived from an EMBL/GenBank/DDBJ whole genome shotgun (WGS) entry which is preliminary data.</text>
</comment>
<feature type="transmembrane region" description="Helical" evidence="1">
    <location>
        <begin position="191"/>
        <end position="215"/>
    </location>
</feature>
<feature type="transmembrane region" description="Helical" evidence="1">
    <location>
        <begin position="378"/>
        <end position="399"/>
    </location>
</feature>
<feature type="transmembrane region" description="Helical" evidence="1">
    <location>
        <begin position="12"/>
        <end position="30"/>
    </location>
</feature>
<evidence type="ECO:0000313" key="2">
    <source>
        <dbReference type="EMBL" id="MFD2829889.1"/>
    </source>
</evidence>
<keyword evidence="3" id="KW-1185">Reference proteome</keyword>
<accession>A0ABW5WWR9</accession>
<dbReference type="NCBIfam" id="NF047417">
    <property type="entry name" value="teichoic_AuxA"/>
    <property type="match status" value="1"/>
</dbReference>
<dbReference type="RefSeq" id="WP_377772305.1">
    <property type="nucleotide sequence ID" value="NZ_JBHUOQ010000001.1"/>
</dbReference>
<feature type="transmembrane region" description="Helical" evidence="1">
    <location>
        <begin position="127"/>
        <end position="147"/>
    </location>
</feature>
<feature type="transmembrane region" description="Helical" evidence="1">
    <location>
        <begin position="100"/>
        <end position="121"/>
    </location>
</feature>
<dbReference type="EMBL" id="JBHUOQ010000001">
    <property type="protein sequence ID" value="MFD2829889.1"/>
    <property type="molecule type" value="Genomic_DNA"/>
</dbReference>
<name>A0ABW5WWR9_9STAP</name>
<protein>
    <submittedName>
        <fullName evidence="2">Lipoteichoic acid stability factor AuxA</fullName>
    </submittedName>
</protein>
<evidence type="ECO:0000256" key="1">
    <source>
        <dbReference type="SAM" id="Phobius"/>
    </source>
</evidence>
<feature type="transmembrane region" description="Helical" evidence="1">
    <location>
        <begin position="283"/>
        <end position="300"/>
    </location>
</feature>
<gene>
    <name evidence="2" type="primary">auxA</name>
    <name evidence="2" type="ORF">ACFSX4_05360</name>
</gene>
<keyword evidence="1" id="KW-1133">Transmembrane helix</keyword>
<sequence>MINKLKDKSEVIISLILGLFFVLMGVFILFNTSRIRGDAELVDEGEIETILDLINAFFVEVSHMLGIMIGSFPVIAGIFLILFGVFMFKVAQTIRDTTKYDIYLSFFFLGLSIVLFIVTTILMYQVYGLFAILFLVAFIVHMLYNFFNEYLDPRHRKEHYMIILFFYGIAYFFTQNAVYSNIESTLTPTDVLSIDMFFAIIWVLSLLSLWVSVFLSKSNNLLKKPKTEAGKNLSRKSKRSTNKLNPNEYLGFSKALYDFRNRVMQAVKDFIEIDFPKWLRVNYIELILGVLVLFFILVEFNNRQGVFTEGLFRLSQMQYIYEWVNLFIALILAVLYLVFTVFNTWKDKFYHRQMVIITALWLKVTVSLYITIFKDVELSLFILPFNILLVLLCTPLLLISIFKSFEKETVDDEAETL</sequence>
<feature type="transmembrane region" description="Helical" evidence="1">
    <location>
        <begin position="354"/>
        <end position="372"/>
    </location>
</feature>
<proteinExistence type="predicted"/>
<dbReference type="Proteomes" id="UP001597519">
    <property type="component" value="Unassembled WGS sequence"/>
</dbReference>
<reference evidence="3" key="1">
    <citation type="journal article" date="2019" name="Int. J. Syst. Evol. Microbiol.">
        <title>The Global Catalogue of Microorganisms (GCM) 10K type strain sequencing project: providing services to taxonomists for standard genome sequencing and annotation.</title>
        <authorList>
            <consortium name="The Broad Institute Genomics Platform"/>
            <consortium name="The Broad Institute Genome Sequencing Center for Infectious Disease"/>
            <person name="Wu L."/>
            <person name="Ma J."/>
        </authorList>
    </citation>
    <scope>NUCLEOTIDE SEQUENCE [LARGE SCALE GENOMIC DNA]</scope>
    <source>
        <strain evidence="3">KCTC 33575</strain>
    </source>
</reference>
<keyword evidence="1" id="KW-0472">Membrane</keyword>
<evidence type="ECO:0000313" key="3">
    <source>
        <dbReference type="Proteomes" id="UP001597519"/>
    </source>
</evidence>
<feature type="transmembrane region" description="Helical" evidence="1">
    <location>
        <begin position="320"/>
        <end position="342"/>
    </location>
</feature>
<feature type="transmembrane region" description="Helical" evidence="1">
    <location>
        <begin position="65"/>
        <end position="88"/>
    </location>
</feature>
<feature type="transmembrane region" description="Helical" evidence="1">
    <location>
        <begin position="159"/>
        <end position="179"/>
    </location>
</feature>
<organism evidence="2 3">
    <name type="scientific">Corticicoccus populi</name>
    <dbReference type="NCBI Taxonomy" id="1812821"/>
    <lineage>
        <taxon>Bacteria</taxon>
        <taxon>Bacillati</taxon>
        <taxon>Bacillota</taxon>
        <taxon>Bacilli</taxon>
        <taxon>Bacillales</taxon>
        <taxon>Staphylococcaceae</taxon>
        <taxon>Corticicoccus</taxon>
    </lineage>
</organism>